<dbReference type="OrthoDB" id="10544900at2759"/>
<sequence length="87" mass="9906">MDRQAVFQMTDPCVELQKSQRSPQTTLISIQCTLLTVLSGVASSPFSDLVRSLPRDISHIAIDEARRHYLAFKRDDSFYGRYLVDAE</sequence>
<evidence type="ECO:0000313" key="2">
    <source>
        <dbReference type="Proteomes" id="UP000217790"/>
    </source>
</evidence>
<dbReference type="EMBL" id="KZ293728">
    <property type="protein sequence ID" value="PBK81563.1"/>
    <property type="molecule type" value="Genomic_DNA"/>
</dbReference>
<reference evidence="2" key="1">
    <citation type="journal article" date="2017" name="Nat. Ecol. Evol.">
        <title>Genome expansion and lineage-specific genetic innovations in the forest pathogenic fungi Armillaria.</title>
        <authorList>
            <person name="Sipos G."/>
            <person name="Prasanna A.N."/>
            <person name="Walter M.C."/>
            <person name="O'Connor E."/>
            <person name="Balint B."/>
            <person name="Krizsan K."/>
            <person name="Kiss B."/>
            <person name="Hess J."/>
            <person name="Varga T."/>
            <person name="Slot J."/>
            <person name="Riley R."/>
            <person name="Boka B."/>
            <person name="Rigling D."/>
            <person name="Barry K."/>
            <person name="Lee J."/>
            <person name="Mihaltcheva S."/>
            <person name="LaButti K."/>
            <person name="Lipzen A."/>
            <person name="Waldron R."/>
            <person name="Moloney N.M."/>
            <person name="Sperisen C."/>
            <person name="Kredics L."/>
            <person name="Vagvoelgyi C."/>
            <person name="Patrignani A."/>
            <person name="Fitzpatrick D."/>
            <person name="Nagy I."/>
            <person name="Doyle S."/>
            <person name="Anderson J.B."/>
            <person name="Grigoriev I.V."/>
            <person name="Gueldener U."/>
            <person name="Muensterkoetter M."/>
            <person name="Nagy L.G."/>
        </authorList>
    </citation>
    <scope>NUCLEOTIDE SEQUENCE [LARGE SCALE GENOMIC DNA]</scope>
    <source>
        <strain evidence="2">Ar21-2</strain>
    </source>
</reference>
<accession>A0A2H3CZN3</accession>
<evidence type="ECO:0000313" key="1">
    <source>
        <dbReference type="EMBL" id="PBK81563.1"/>
    </source>
</evidence>
<protein>
    <submittedName>
        <fullName evidence="1">Uncharacterized protein</fullName>
    </submittedName>
</protein>
<dbReference type="Proteomes" id="UP000217790">
    <property type="component" value="Unassembled WGS sequence"/>
</dbReference>
<name>A0A2H3CZN3_ARMGA</name>
<dbReference type="InParanoid" id="A0A2H3CZN3"/>
<proteinExistence type="predicted"/>
<keyword evidence="2" id="KW-1185">Reference proteome</keyword>
<organism evidence="1 2">
    <name type="scientific">Armillaria gallica</name>
    <name type="common">Bulbous honey fungus</name>
    <name type="synonym">Armillaria bulbosa</name>
    <dbReference type="NCBI Taxonomy" id="47427"/>
    <lineage>
        <taxon>Eukaryota</taxon>
        <taxon>Fungi</taxon>
        <taxon>Dikarya</taxon>
        <taxon>Basidiomycota</taxon>
        <taxon>Agaricomycotina</taxon>
        <taxon>Agaricomycetes</taxon>
        <taxon>Agaricomycetidae</taxon>
        <taxon>Agaricales</taxon>
        <taxon>Marasmiineae</taxon>
        <taxon>Physalacriaceae</taxon>
        <taxon>Armillaria</taxon>
    </lineage>
</organism>
<dbReference type="AlphaFoldDB" id="A0A2H3CZN3"/>
<gene>
    <name evidence="1" type="ORF">ARMGADRAFT_1091171</name>
</gene>